<organism evidence="1">
    <name type="scientific">marine metagenome</name>
    <dbReference type="NCBI Taxonomy" id="408172"/>
    <lineage>
        <taxon>unclassified sequences</taxon>
        <taxon>metagenomes</taxon>
        <taxon>ecological metagenomes</taxon>
    </lineage>
</organism>
<proteinExistence type="predicted"/>
<accession>A0A381Z8X0</accession>
<name>A0A381Z8X0_9ZZZZ</name>
<dbReference type="AlphaFoldDB" id="A0A381Z8X0"/>
<protein>
    <submittedName>
        <fullName evidence="1">Uncharacterized protein</fullName>
    </submittedName>
</protein>
<gene>
    <name evidence="1" type="ORF">METZ01_LOCUS138255</name>
</gene>
<reference evidence="1" key="1">
    <citation type="submission" date="2018-05" db="EMBL/GenBank/DDBJ databases">
        <authorList>
            <person name="Lanie J.A."/>
            <person name="Ng W.-L."/>
            <person name="Kazmierczak K.M."/>
            <person name="Andrzejewski T.M."/>
            <person name="Davidsen T.M."/>
            <person name="Wayne K.J."/>
            <person name="Tettelin H."/>
            <person name="Glass J.I."/>
            <person name="Rusch D."/>
            <person name="Podicherti R."/>
            <person name="Tsui H.-C.T."/>
            <person name="Winkler M.E."/>
        </authorList>
    </citation>
    <scope>NUCLEOTIDE SEQUENCE</scope>
</reference>
<evidence type="ECO:0000313" key="1">
    <source>
        <dbReference type="EMBL" id="SVA85401.1"/>
    </source>
</evidence>
<sequence>MITRKLLSAAAVLLGLAVFSGPVAAQNVAGEWLFEVDLDAGSGEATFVFEVDGGEITGTYVGILGEQAVTGTIEGDVVRFGFEADDAGSVSFDGVIDGDVIEGECVYGLLGSGTFFGSRGE</sequence>
<dbReference type="EMBL" id="UINC01020308">
    <property type="protein sequence ID" value="SVA85401.1"/>
    <property type="molecule type" value="Genomic_DNA"/>
</dbReference>